<feature type="transmembrane region" description="Helical" evidence="8">
    <location>
        <begin position="73"/>
        <end position="94"/>
    </location>
</feature>
<feature type="transmembrane region" description="Helical" evidence="8">
    <location>
        <begin position="320"/>
        <end position="339"/>
    </location>
</feature>
<evidence type="ECO:0000256" key="5">
    <source>
        <dbReference type="ARBA" id="ARBA00022692"/>
    </source>
</evidence>
<organism evidence="9 10">
    <name type="scientific">Kroppenstedtia pulmonis</name>
    <dbReference type="NCBI Taxonomy" id="1380685"/>
    <lineage>
        <taxon>Bacteria</taxon>
        <taxon>Bacillati</taxon>
        <taxon>Bacillota</taxon>
        <taxon>Bacilli</taxon>
        <taxon>Bacillales</taxon>
        <taxon>Thermoactinomycetaceae</taxon>
        <taxon>Kroppenstedtia</taxon>
    </lineage>
</organism>
<evidence type="ECO:0000256" key="2">
    <source>
        <dbReference type="ARBA" id="ARBA00007935"/>
    </source>
</evidence>
<evidence type="ECO:0000256" key="3">
    <source>
        <dbReference type="ARBA" id="ARBA00022448"/>
    </source>
</evidence>
<dbReference type="GO" id="GO:0022857">
    <property type="term" value="F:transmembrane transporter activity"/>
    <property type="evidence" value="ECO:0007669"/>
    <property type="project" value="InterPro"/>
</dbReference>
<accession>A0A7D3XL69</accession>
<keyword evidence="5 8" id="KW-0812">Transmembrane</keyword>
<dbReference type="Gene3D" id="1.10.3470.10">
    <property type="entry name" value="ABC transporter involved in vitamin B12 uptake, BtuC"/>
    <property type="match status" value="1"/>
</dbReference>
<evidence type="ECO:0000256" key="7">
    <source>
        <dbReference type="ARBA" id="ARBA00023136"/>
    </source>
</evidence>
<dbReference type="InterPro" id="IPR000522">
    <property type="entry name" value="ABC_transptr_permease_BtuC"/>
</dbReference>
<dbReference type="GO" id="GO:0005886">
    <property type="term" value="C:plasma membrane"/>
    <property type="evidence" value="ECO:0007669"/>
    <property type="project" value="UniProtKB-SubCell"/>
</dbReference>
<dbReference type="InterPro" id="IPR037294">
    <property type="entry name" value="ABC_BtuC-like"/>
</dbReference>
<feature type="transmembrane region" description="Helical" evidence="8">
    <location>
        <begin position="106"/>
        <end position="127"/>
    </location>
</feature>
<evidence type="ECO:0000256" key="6">
    <source>
        <dbReference type="ARBA" id="ARBA00022989"/>
    </source>
</evidence>
<comment type="subcellular location">
    <subcellularLocation>
        <location evidence="1">Cell membrane</location>
        <topology evidence="1">Multi-pass membrane protein</topology>
    </subcellularLocation>
</comment>
<dbReference type="EMBL" id="CP048104">
    <property type="protein sequence ID" value="QKG83509.1"/>
    <property type="molecule type" value="Genomic_DNA"/>
</dbReference>
<dbReference type="PANTHER" id="PTHR30472:SF25">
    <property type="entry name" value="ABC TRANSPORTER PERMEASE PROTEIN MJ0876-RELATED"/>
    <property type="match status" value="1"/>
</dbReference>
<dbReference type="PANTHER" id="PTHR30472">
    <property type="entry name" value="FERRIC ENTEROBACTIN TRANSPORT SYSTEM PERMEASE PROTEIN"/>
    <property type="match status" value="1"/>
</dbReference>
<dbReference type="SUPFAM" id="SSF81345">
    <property type="entry name" value="ABC transporter involved in vitamin B12 uptake, BtuC"/>
    <property type="match status" value="1"/>
</dbReference>
<dbReference type="KEGG" id="kpul:GXN76_02830"/>
<dbReference type="FunFam" id="1.10.3470.10:FF:000001">
    <property type="entry name" value="Vitamin B12 ABC transporter permease BtuC"/>
    <property type="match status" value="1"/>
</dbReference>
<dbReference type="Pfam" id="PF01032">
    <property type="entry name" value="FecCD"/>
    <property type="match status" value="1"/>
</dbReference>
<gene>
    <name evidence="9" type="ORF">GXN76_02830</name>
</gene>
<dbReference type="Proteomes" id="UP000503088">
    <property type="component" value="Chromosome"/>
</dbReference>
<sequence>MKSDDWLLRLIGWSSLLVAILFISTGSAITMGAAKVGFWEVWQVLGYHILGSLVPEPDPAAMAIVWQIRLPRVILAVLVGASLAGAGVVFQGLLRNPLADPYVLGVSSGAALGAAVAIFTGWGSFLLKGWTVPAWAFVTACVALFAVLRLARIGPMVRVESLILSGVVVQAFFGAILTYMIATVSAQEMQRIQFWLMGSLALREWEQTLAIFPFLFAGLAVIWLFSRSLNLFALGEESAGHLGVAVHRTRLLLLLTATLMTAAAVSVSGTIGFVGLVIPHVMRMLCGSDHRVLIPVSALAGSVFLVWADTLARTVLDPRELPIGVITAFVGAPFFAWLLKRKRGRVFHS</sequence>
<evidence type="ECO:0000256" key="1">
    <source>
        <dbReference type="ARBA" id="ARBA00004651"/>
    </source>
</evidence>
<dbReference type="GO" id="GO:0033214">
    <property type="term" value="P:siderophore-iron import into cell"/>
    <property type="evidence" value="ECO:0007669"/>
    <property type="project" value="TreeGrafter"/>
</dbReference>
<proteinExistence type="inferred from homology"/>
<reference evidence="9 10" key="1">
    <citation type="submission" date="2020-01" db="EMBL/GenBank/DDBJ databases">
        <authorList>
            <person name="Gulvik C.A."/>
            <person name="Batra D.G."/>
        </authorList>
    </citation>
    <scope>NUCLEOTIDE SEQUENCE [LARGE SCALE GENOMIC DNA]</scope>
    <source>
        <strain evidence="9 10">W9323</strain>
    </source>
</reference>
<name>A0A7D3XL69_9BACL</name>
<evidence type="ECO:0000256" key="4">
    <source>
        <dbReference type="ARBA" id="ARBA00022475"/>
    </source>
</evidence>
<feature type="transmembrane region" description="Helical" evidence="8">
    <location>
        <begin position="163"/>
        <end position="186"/>
    </location>
</feature>
<evidence type="ECO:0000313" key="9">
    <source>
        <dbReference type="EMBL" id="QKG83509.1"/>
    </source>
</evidence>
<dbReference type="RefSeq" id="WP_173220314.1">
    <property type="nucleotide sequence ID" value="NZ_CP048104.1"/>
</dbReference>
<keyword evidence="7 8" id="KW-0472">Membrane</keyword>
<feature type="transmembrane region" description="Helical" evidence="8">
    <location>
        <begin position="290"/>
        <end position="308"/>
    </location>
</feature>
<comment type="similarity">
    <text evidence="2">Belongs to the binding-protein-dependent transport system permease family. FecCD subfamily.</text>
</comment>
<dbReference type="AlphaFoldDB" id="A0A7D3XL69"/>
<keyword evidence="3" id="KW-0813">Transport</keyword>
<protein>
    <submittedName>
        <fullName evidence="9">Iron ABC transporter permease</fullName>
    </submittedName>
</protein>
<keyword evidence="10" id="KW-1185">Reference proteome</keyword>
<feature type="transmembrane region" description="Helical" evidence="8">
    <location>
        <begin position="134"/>
        <end position="151"/>
    </location>
</feature>
<feature type="transmembrane region" description="Helical" evidence="8">
    <location>
        <begin position="207"/>
        <end position="225"/>
    </location>
</feature>
<evidence type="ECO:0000256" key="8">
    <source>
        <dbReference type="SAM" id="Phobius"/>
    </source>
</evidence>
<dbReference type="CDD" id="cd06550">
    <property type="entry name" value="TM_ABC_iron-siderophores_like"/>
    <property type="match status" value="1"/>
</dbReference>
<feature type="transmembrane region" description="Helical" evidence="8">
    <location>
        <begin position="251"/>
        <end position="278"/>
    </location>
</feature>
<keyword evidence="4" id="KW-1003">Cell membrane</keyword>
<keyword evidence="6 8" id="KW-1133">Transmembrane helix</keyword>
<feature type="transmembrane region" description="Helical" evidence="8">
    <location>
        <begin position="6"/>
        <end position="29"/>
    </location>
</feature>
<evidence type="ECO:0000313" key="10">
    <source>
        <dbReference type="Proteomes" id="UP000503088"/>
    </source>
</evidence>